<accession>A0ABR4H468</accession>
<dbReference type="PROSITE" id="PS50048">
    <property type="entry name" value="ZN2_CY6_FUNGAL_2"/>
    <property type="match status" value="1"/>
</dbReference>
<comment type="caution">
    <text evidence="9">The sequence shown here is derived from an EMBL/GenBank/DDBJ whole genome shotgun (WGS) entry which is preliminary data.</text>
</comment>
<dbReference type="SUPFAM" id="SSF57701">
    <property type="entry name" value="Zn2/Cys6 DNA-binding domain"/>
    <property type="match status" value="1"/>
</dbReference>
<evidence type="ECO:0000256" key="3">
    <source>
        <dbReference type="ARBA" id="ARBA00022833"/>
    </source>
</evidence>
<dbReference type="SMART" id="SM00906">
    <property type="entry name" value="Fungal_trans"/>
    <property type="match status" value="1"/>
</dbReference>
<keyword evidence="3" id="KW-0862">Zinc</keyword>
<dbReference type="InterPro" id="IPR001138">
    <property type="entry name" value="Zn2Cys6_DnaBD"/>
</dbReference>
<organism evidence="9 10">
    <name type="scientific">Aspergillus granulosus</name>
    <dbReference type="NCBI Taxonomy" id="176169"/>
    <lineage>
        <taxon>Eukaryota</taxon>
        <taxon>Fungi</taxon>
        <taxon>Dikarya</taxon>
        <taxon>Ascomycota</taxon>
        <taxon>Pezizomycotina</taxon>
        <taxon>Eurotiomycetes</taxon>
        <taxon>Eurotiomycetidae</taxon>
        <taxon>Eurotiales</taxon>
        <taxon>Aspergillaceae</taxon>
        <taxon>Aspergillus</taxon>
        <taxon>Aspergillus subgen. Nidulantes</taxon>
    </lineage>
</organism>
<keyword evidence="4" id="KW-0805">Transcription regulation</keyword>
<evidence type="ECO:0000256" key="7">
    <source>
        <dbReference type="ARBA" id="ARBA00023242"/>
    </source>
</evidence>
<protein>
    <submittedName>
        <fullName evidence="9">Fungal-specific transcription factor domain-containing protein</fullName>
    </submittedName>
</protein>
<dbReference type="PANTHER" id="PTHR31313">
    <property type="entry name" value="TY1 ENHANCER ACTIVATOR"/>
    <property type="match status" value="1"/>
</dbReference>
<dbReference type="Proteomes" id="UP001610334">
    <property type="component" value="Unassembled WGS sequence"/>
</dbReference>
<dbReference type="Pfam" id="PF04082">
    <property type="entry name" value="Fungal_trans"/>
    <property type="match status" value="1"/>
</dbReference>
<dbReference type="SMART" id="SM00066">
    <property type="entry name" value="GAL4"/>
    <property type="match status" value="1"/>
</dbReference>
<comment type="subcellular location">
    <subcellularLocation>
        <location evidence="1">Nucleus</location>
    </subcellularLocation>
</comment>
<keyword evidence="5" id="KW-0238">DNA-binding</keyword>
<evidence type="ECO:0000313" key="10">
    <source>
        <dbReference type="Proteomes" id="UP001610334"/>
    </source>
</evidence>
<dbReference type="InterPro" id="IPR051615">
    <property type="entry name" value="Transcr_Regulatory_Elem"/>
</dbReference>
<sequence>MESSPAGTQRWRIAHLASGKRLGSTRGKYVARACHECRRRRAKCNGGKPSCSRCLDREIDCVYTNAEDQRGTAPKSLVHLLQSRINVLEQILRLHSIDIDASIAELTASGVLPSDGRHGAPTDLDLEHMCAEFDGALCLDGLVAVDNEEARFFGLSSGRPELLETTNEDGSVVPPTSTLPLERYHTNLDSQLIGIQENNISDELVDHLIGLYFKWEQPWHQVVDERLFRESMQTNGRYSSQILLNAILSIGSRYSDRIQTRSNPDESNTAGQLFLEAAEELLHFELKSPSITTIQALAVMAVAYVAMGSDDAGWLRHGMAIRLALDMGFNLDPSILKQSYRLTDEEAALRRQIYWALYCTDKLWASYTGRICTVLDSQALVTLPTALPPAGGPVTSTAHDGGLVVALTRALSIHCLTLEKILMNLYAPKKLRPGLSRKSFFDSCLLELRQWKSRLPGELNIDLSKGQNNFPHAYTLTMVYYTSVILLVKPFLPNISDSALESSTPTSQNDGLAEQAAALCLEATRKIYILGEQYREAFGSFRQSPITATHCTLSAALVSLRLRHGNGYKADRRHIDSYLKTLHELSDAWMPAKRYWRSLACMVGGGQNQERTNTNIKTPLSLGLDARTVAPEAVNINMSQEDAHIFPQPLETSSSKIPDGFSNVMVDENLEFDRPFFIQDDLMFDCHFWYDNPTDYPDISLLDEEFNRMHNQP</sequence>
<dbReference type="PANTHER" id="PTHR31313:SF83">
    <property type="entry name" value="ZN(II)2CYS6 TRANSCRIPTION FACTOR (EUROFUNG)"/>
    <property type="match status" value="1"/>
</dbReference>
<keyword evidence="10" id="KW-1185">Reference proteome</keyword>
<keyword evidence="6" id="KW-0804">Transcription</keyword>
<dbReference type="Pfam" id="PF00172">
    <property type="entry name" value="Zn_clus"/>
    <property type="match status" value="1"/>
</dbReference>
<dbReference type="PROSITE" id="PS00463">
    <property type="entry name" value="ZN2_CY6_FUNGAL_1"/>
    <property type="match status" value="1"/>
</dbReference>
<evidence type="ECO:0000256" key="1">
    <source>
        <dbReference type="ARBA" id="ARBA00004123"/>
    </source>
</evidence>
<reference evidence="9 10" key="1">
    <citation type="submission" date="2024-07" db="EMBL/GenBank/DDBJ databases">
        <title>Section-level genome sequencing and comparative genomics of Aspergillus sections Usti and Cavernicolus.</title>
        <authorList>
            <consortium name="Lawrence Berkeley National Laboratory"/>
            <person name="Nybo J.L."/>
            <person name="Vesth T.C."/>
            <person name="Theobald S."/>
            <person name="Frisvad J.C."/>
            <person name="Larsen T.O."/>
            <person name="Kjaerboelling I."/>
            <person name="Rothschild-Mancinelli K."/>
            <person name="Lyhne E.K."/>
            <person name="Kogle M.E."/>
            <person name="Barry K."/>
            <person name="Clum A."/>
            <person name="Na H."/>
            <person name="Ledsgaard L."/>
            <person name="Lin J."/>
            <person name="Lipzen A."/>
            <person name="Kuo A."/>
            <person name="Riley R."/>
            <person name="Mondo S."/>
            <person name="Labutti K."/>
            <person name="Haridas S."/>
            <person name="Pangalinan J."/>
            <person name="Salamov A.A."/>
            <person name="Simmons B.A."/>
            <person name="Magnuson J.K."/>
            <person name="Chen J."/>
            <person name="Drula E."/>
            <person name="Henrissat B."/>
            <person name="Wiebenga A."/>
            <person name="Lubbers R.J."/>
            <person name="Gomes A.C."/>
            <person name="Makela M.R."/>
            <person name="Stajich J."/>
            <person name="Grigoriev I.V."/>
            <person name="Mortensen U.H."/>
            <person name="De Vries R.P."/>
            <person name="Baker S.E."/>
            <person name="Andersen M.R."/>
        </authorList>
    </citation>
    <scope>NUCLEOTIDE SEQUENCE [LARGE SCALE GENOMIC DNA]</scope>
    <source>
        <strain evidence="9 10">CBS 588.65</strain>
    </source>
</reference>
<feature type="domain" description="Zn(2)-C6 fungal-type" evidence="8">
    <location>
        <begin position="33"/>
        <end position="63"/>
    </location>
</feature>
<proteinExistence type="predicted"/>
<evidence type="ECO:0000256" key="2">
    <source>
        <dbReference type="ARBA" id="ARBA00022723"/>
    </source>
</evidence>
<dbReference type="InterPro" id="IPR036864">
    <property type="entry name" value="Zn2-C6_fun-type_DNA-bd_sf"/>
</dbReference>
<dbReference type="EMBL" id="JBFXLT010000074">
    <property type="protein sequence ID" value="KAL2810250.1"/>
    <property type="molecule type" value="Genomic_DNA"/>
</dbReference>
<dbReference type="CDD" id="cd00067">
    <property type="entry name" value="GAL4"/>
    <property type="match status" value="1"/>
</dbReference>
<gene>
    <name evidence="9" type="ORF">BJX63DRAFT_434415</name>
</gene>
<evidence type="ECO:0000256" key="6">
    <source>
        <dbReference type="ARBA" id="ARBA00023163"/>
    </source>
</evidence>
<keyword evidence="7" id="KW-0539">Nucleus</keyword>
<name>A0ABR4H468_9EURO</name>
<dbReference type="Gene3D" id="4.10.240.10">
    <property type="entry name" value="Zn(2)-C6 fungal-type DNA-binding domain"/>
    <property type="match status" value="1"/>
</dbReference>
<evidence type="ECO:0000313" key="9">
    <source>
        <dbReference type="EMBL" id="KAL2810250.1"/>
    </source>
</evidence>
<keyword evidence="2" id="KW-0479">Metal-binding</keyword>
<evidence type="ECO:0000256" key="4">
    <source>
        <dbReference type="ARBA" id="ARBA00023015"/>
    </source>
</evidence>
<dbReference type="InterPro" id="IPR007219">
    <property type="entry name" value="XnlR_reg_dom"/>
</dbReference>
<evidence type="ECO:0000256" key="5">
    <source>
        <dbReference type="ARBA" id="ARBA00023125"/>
    </source>
</evidence>
<dbReference type="CDD" id="cd12148">
    <property type="entry name" value="fungal_TF_MHR"/>
    <property type="match status" value="1"/>
</dbReference>
<evidence type="ECO:0000259" key="8">
    <source>
        <dbReference type="PROSITE" id="PS50048"/>
    </source>
</evidence>